<dbReference type="Pfam" id="PF00264">
    <property type="entry name" value="Tyrosinase"/>
    <property type="match status" value="1"/>
</dbReference>
<dbReference type="STRING" id="98403.A0A151GB85"/>
<accession>A0A151GB85</accession>
<dbReference type="GO" id="GO:0016491">
    <property type="term" value="F:oxidoreductase activity"/>
    <property type="evidence" value="ECO:0007669"/>
    <property type="project" value="InterPro"/>
</dbReference>
<dbReference type="InterPro" id="IPR002227">
    <property type="entry name" value="Tyrosinase_Cu-bd"/>
</dbReference>
<evidence type="ECO:0000256" key="3">
    <source>
        <dbReference type="SAM" id="SignalP"/>
    </source>
</evidence>
<feature type="compositionally biased region" description="Polar residues" evidence="2">
    <location>
        <begin position="108"/>
        <end position="117"/>
    </location>
</feature>
<dbReference type="Gene3D" id="1.10.1280.10">
    <property type="entry name" value="Di-copper center containing domain from catechol oxidase"/>
    <property type="match status" value="1"/>
</dbReference>
<comment type="caution">
    <text evidence="5">The sequence shown here is derived from an EMBL/GenBank/DDBJ whole genome shotgun (WGS) entry which is preliminary data.</text>
</comment>
<feature type="compositionally biased region" description="Basic and acidic residues" evidence="2">
    <location>
        <begin position="66"/>
        <end position="76"/>
    </location>
</feature>
<dbReference type="Proteomes" id="UP000076580">
    <property type="component" value="Chromosome 03"/>
</dbReference>
<dbReference type="PROSITE" id="PS00498">
    <property type="entry name" value="TYROSINASE_2"/>
    <property type="match status" value="1"/>
</dbReference>
<dbReference type="InParanoid" id="A0A151GB85"/>
<dbReference type="SUPFAM" id="SSF48056">
    <property type="entry name" value="Di-copper centre-containing domain"/>
    <property type="match status" value="1"/>
</dbReference>
<dbReference type="InterPro" id="IPR008922">
    <property type="entry name" value="Di-copper_centre_dom_sf"/>
</dbReference>
<evidence type="ECO:0000256" key="2">
    <source>
        <dbReference type="SAM" id="MobiDB-lite"/>
    </source>
</evidence>
<feature type="signal peptide" evidence="3">
    <location>
        <begin position="1"/>
        <end position="21"/>
    </location>
</feature>
<dbReference type="PANTHER" id="PTHR11474:SF131">
    <property type="entry name" value="TYROSINASE COPPER-BINDING DOMAIN-CONTAINING PROTEIN"/>
    <property type="match status" value="1"/>
</dbReference>
<dbReference type="AlphaFoldDB" id="A0A151GB85"/>
<dbReference type="PANTHER" id="PTHR11474">
    <property type="entry name" value="TYROSINASE FAMILY MEMBER"/>
    <property type="match status" value="1"/>
</dbReference>
<dbReference type="PRINTS" id="PR00092">
    <property type="entry name" value="TYROSINASE"/>
</dbReference>
<feature type="region of interest" description="Disordered" evidence="2">
    <location>
        <begin position="58"/>
        <end position="84"/>
    </location>
</feature>
<feature type="region of interest" description="Disordered" evidence="2">
    <location>
        <begin position="108"/>
        <end position="141"/>
    </location>
</feature>
<dbReference type="InterPro" id="IPR050316">
    <property type="entry name" value="Tyrosinase/Hemocyanin"/>
</dbReference>
<proteinExistence type="predicted"/>
<evidence type="ECO:0000313" key="5">
    <source>
        <dbReference type="EMBL" id="KYK54372.1"/>
    </source>
</evidence>
<feature type="region of interest" description="Disordered" evidence="2">
    <location>
        <begin position="611"/>
        <end position="644"/>
    </location>
</feature>
<organism evidence="5 6">
    <name type="scientific">Drechmeria coniospora</name>
    <name type="common">Nematophagous fungus</name>
    <name type="synonym">Meria coniospora</name>
    <dbReference type="NCBI Taxonomy" id="98403"/>
    <lineage>
        <taxon>Eukaryota</taxon>
        <taxon>Fungi</taxon>
        <taxon>Dikarya</taxon>
        <taxon>Ascomycota</taxon>
        <taxon>Pezizomycotina</taxon>
        <taxon>Sordariomycetes</taxon>
        <taxon>Hypocreomycetidae</taxon>
        <taxon>Hypocreales</taxon>
        <taxon>Ophiocordycipitaceae</taxon>
        <taxon>Drechmeria</taxon>
    </lineage>
</organism>
<evidence type="ECO:0000313" key="6">
    <source>
        <dbReference type="Proteomes" id="UP000076580"/>
    </source>
</evidence>
<keyword evidence="1" id="KW-0479">Metal-binding</keyword>
<protein>
    <recommendedName>
        <fullName evidence="4">Tyrosinase copper-binding domain-containing protein</fullName>
    </recommendedName>
</protein>
<dbReference type="EMBL" id="LAYC01000003">
    <property type="protein sequence ID" value="KYK54372.1"/>
    <property type="molecule type" value="Genomic_DNA"/>
</dbReference>
<dbReference type="GO" id="GO:0046872">
    <property type="term" value="F:metal ion binding"/>
    <property type="evidence" value="ECO:0007669"/>
    <property type="project" value="UniProtKB-KW"/>
</dbReference>
<feature type="domain" description="Tyrosinase copper-binding" evidence="4">
    <location>
        <begin position="358"/>
        <end position="369"/>
    </location>
</feature>
<reference evidence="5 6" key="1">
    <citation type="journal article" date="2016" name="Sci. Rep.">
        <title>Insights into Adaptations to a Near-Obligate Nematode Endoparasitic Lifestyle from the Finished Genome of Drechmeria coniospora.</title>
        <authorList>
            <person name="Zhang L."/>
            <person name="Zhou Z."/>
            <person name="Guo Q."/>
            <person name="Fokkens L."/>
            <person name="Miskei M."/>
            <person name="Pocsi I."/>
            <person name="Zhang W."/>
            <person name="Chen M."/>
            <person name="Wang L."/>
            <person name="Sun Y."/>
            <person name="Donzelli B.G."/>
            <person name="Gibson D.M."/>
            <person name="Nelson D.R."/>
            <person name="Luo J.G."/>
            <person name="Rep M."/>
            <person name="Liu H."/>
            <person name="Yang S."/>
            <person name="Wang J."/>
            <person name="Krasnoff S.B."/>
            <person name="Xu Y."/>
            <person name="Molnar I."/>
            <person name="Lin M."/>
        </authorList>
    </citation>
    <scope>NUCLEOTIDE SEQUENCE [LARGE SCALE GENOMIC DNA]</scope>
    <source>
        <strain evidence="5 6">ARSEF 6962</strain>
    </source>
</reference>
<dbReference type="RefSeq" id="XP_040653724.1">
    <property type="nucleotide sequence ID" value="XM_040803620.1"/>
</dbReference>
<feature type="compositionally biased region" description="Low complexity" evidence="2">
    <location>
        <begin position="614"/>
        <end position="637"/>
    </location>
</feature>
<name>A0A151GB85_DRECN</name>
<gene>
    <name evidence="5" type="ORF">DCS_06330</name>
</gene>
<evidence type="ECO:0000256" key="1">
    <source>
        <dbReference type="ARBA" id="ARBA00022723"/>
    </source>
</evidence>
<evidence type="ECO:0000259" key="4">
    <source>
        <dbReference type="PROSITE" id="PS00498"/>
    </source>
</evidence>
<keyword evidence="6" id="KW-1185">Reference proteome</keyword>
<dbReference type="GeneID" id="63718973"/>
<feature type="compositionally biased region" description="Basic residues" evidence="2">
    <location>
        <begin position="122"/>
        <end position="131"/>
    </location>
</feature>
<feature type="chain" id="PRO_5007580426" description="Tyrosinase copper-binding domain-containing protein" evidence="3">
    <location>
        <begin position="22"/>
        <end position="644"/>
    </location>
</feature>
<sequence>MRPELVVVGAWLLDTASLALAQTVAYPITGVVPPASWNPSLRQDINVLAASGAQWYAGAGCPQSPRDPRGGGRERCQGTPADHSRRRRDLYIQALNEMQQTSYTDPLSYFQVSGKSSPPTPKTRRARRRRNPILDSAADPSSPGIHGAPFIEWNGSGRQTNFRGWTGYCPHGESMFVAWHRAYIILFEQILVDTARRIALRYPPSRQAEYKTAAELLRSPYWDWAADSTVPSSTTTQTVWVNVPSGNGIAWQLVNNPLYTYRIPQQVLNGQYGRFDAFNRARILRCSFAGQSYPATANAYLSQRNLRAWTYDSFARSRTFSQFVSAGSAYGLENLHNVVHTDATCGQQFTNPDLAGFDPLFMLHHTNVDRLWAYWQAIRPAEAIFHNTYYGFARFSSPAGTIISNESPMAPFESSTGDFHTTQTVGSMRGFGYSYSGLEYWSKSADQMRRDATALINRQYGNRAATRRRGLVQRRDDALPYWRFFAQVGVDRAQLPKPCQIEIYYGHKKASSLAVVNLPEDGRLTAGLPLDDVLQDAVASGAVTGESIVELLGARVVKHDGSVVDTPSSLKVEVETVLVTPQLTDSEFPTFGNSTLSPVGNLTLKGKVPPPPNGGALLPATQGVNATSAERTSSTTAVRRRMNL</sequence>
<keyword evidence="3" id="KW-0732">Signal</keyword>